<keyword evidence="2" id="KW-1185">Reference proteome</keyword>
<sequence length="67" mass="7673">MRYHAGGAVVSCPCCHNDTFDKDYRQLNTSGLSFLGLDWANKNATILVCQRCTHISWFMKDPFTEQE</sequence>
<dbReference type="AlphaFoldDB" id="A0AA95F192"/>
<evidence type="ECO:0008006" key="3">
    <source>
        <dbReference type="Google" id="ProtNLM"/>
    </source>
</evidence>
<name>A0AA95F192_9BACL</name>
<evidence type="ECO:0000313" key="1">
    <source>
        <dbReference type="EMBL" id="WEK55812.1"/>
    </source>
</evidence>
<proteinExistence type="predicted"/>
<gene>
    <name evidence="1" type="ORF">P0Y55_07135</name>
</gene>
<accession>A0AA95F192</accession>
<dbReference type="Proteomes" id="UP001178662">
    <property type="component" value="Chromosome"/>
</dbReference>
<reference evidence="1" key="1">
    <citation type="submission" date="2023-03" db="EMBL/GenBank/DDBJ databases">
        <title>Andean soil-derived lignocellulolytic bacterial consortium as a source of novel taxa and putative plastic-active enzymes.</title>
        <authorList>
            <person name="Diaz-Garcia L."/>
            <person name="Chuvochina M."/>
            <person name="Feuerriegel G."/>
            <person name="Bunk B."/>
            <person name="Sproer C."/>
            <person name="Streit W.R."/>
            <person name="Rodriguez L.M."/>
            <person name="Overmann J."/>
            <person name="Jimenez D.J."/>
        </authorList>
    </citation>
    <scope>NUCLEOTIDE SEQUENCE</scope>
    <source>
        <strain evidence="1">MAG 2441</strain>
    </source>
</reference>
<protein>
    <recommendedName>
        <fullName evidence="3">DNA-binding protein</fullName>
    </recommendedName>
</protein>
<organism evidence="1 2">
    <name type="scientific">Candidatus Cohnella colombiensis</name>
    <dbReference type="NCBI Taxonomy" id="3121368"/>
    <lineage>
        <taxon>Bacteria</taxon>
        <taxon>Bacillati</taxon>
        <taxon>Bacillota</taxon>
        <taxon>Bacilli</taxon>
        <taxon>Bacillales</taxon>
        <taxon>Paenibacillaceae</taxon>
        <taxon>Cohnella</taxon>
    </lineage>
</organism>
<dbReference type="EMBL" id="CP119317">
    <property type="protein sequence ID" value="WEK55812.1"/>
    <property type="molecule type" value="Genomic_DNA"/>
</dbReference>
<evidence type="ECO:0000313" key="2">
    <source>
        <dbReference type="Proteomes" id="UP001178662"/>
    </source>
</evidence>